<dbReference type="Gene3D" id="3.40.50.300">
    <property type="entry name" value="P-loop containing nucleotide triphosphate hydrolases"/>
    <property type="match status" value="1"/>
</dbReference>
<protein>
    <recommendedName>
        <fullName evidence="10">tRNA dimethylallyltransferase</fullName>
        <ecNumber evidence="10">2.5.1.75</ecNumber>
    </recommendedName>
    <alternativeName>
        <fullName evidence="10">Dimethylallyl diphosphate:tRNA dimethylallyltransferase</fullName>
        <shortName evidence="10">DMAPP:tRNA dimethylallyltransferase</shortName>
        <shortName evidence="10">DMATase</shortName>
    </alternativeName>
    <alternativeName>
        <fullName evidence="10">Isopentenyl-diphosphate:tRNA isopentenyltransferase</fullName>
        <shortName evidence="10">IPP transferase</shortName>
        <shortName evidence="10">IPPT</shortName>
        <shortName evidence="10">IPTase</shortName>
    </alternativeName>
</protein>
<comment type="subunit">
    <text evidence="10">Monomer.</text>
</comment>
<gene>
    <name evidence="10 14" type="primary">miaA</name>
    <name evidence="14" type="ORF">HMPREF0762_00233</name>
</gene>
<dbReference type="InterPro" id="IPR039657">
    <property type="entry name" value="Dimethylallyltransferase"/>
</dbReference>
<feature type="binding site" evidence="10">
    <location>
        <begin position="9"/>
        <end position="14"/>
    </location>
    <ligand>
        <name>substrate</name>
    </ligand>
</feature>
<dbReference type="GO" id="GO:0006400">
    <property type="term" value="P:tRNA modification"/>
    <property type="evidence" value="ECO:0007669"/>
    <property type="project" value="TreeGrafter"/>
</dbReference>
<evidence type="ECO:0000256" key="5">
    <source>
        <dbReference type="ARBA" id="ARBA00022694"/>
    </source>
</evidence>
<dbReference type="EC" id="2.5.1.75" evidence="10"/>
<feature type="binding site" evidence="10">
    <location>
        <begin position="7"/>
        <end position="14"/>
    </location>
    <ligand>
        <name>ATP</name>
        <dbReference type="ChEBI" id="CHEBI:30616"/>
    </ligand>
</feature>
<evidence type="ECO:0000256" key="12">
    <source>
        <dbReference type="RuleBase" id="RU003784"/>
    </source>
</evidence>
<evidence type="ECO:0000313" key="15">
    <source>
        <dbReference type="Proteomes" id="UP000006001"/>
    </source>
</evidence>
<dbReference type="GO" id="GO:0005524">
    <property type="term" value="F:ATP binding"/>
    <property type="evidence" value="ECO:0007669"/>
    <property type="project" value="UniProtKB-UniRule"/>
</dbReference>
<keyword evidence="7 10" id="KW-0067">ATP-binding</keyword>
<evidence type="ECO:0000256" key="4">
    <source>
        <dbReference type="ARBA" id="ARBA00022679"/>
    </source>
</evidence>
<keyword evidence="8 10" id="KW-0460">Magnesium</keyword>
<dbReference type="PANTHER" id="PTHR11088:SF60">
    <property type="entry name" value="TRNA DIMETHYLALLYLTRANSFERASE"/>
    <property type="match status" value="1"/>
</dbReference>
<evidence type="ECO:0000256" key="13">
    <source>
        <dbReference type="RuleBase" id="RU003785"/>
    </source>
</evidence>
<dbReference type="STRING" id="649764.HMPREF0762_00233"/>
<comment type="cofactor">
    <cofactor evidence="1 10">
        <name>Mg(2+)</name>
        <dbReference type="ChEBI" id="CHEBI:18420"/>
    </cofactor>
</comment>
<name>D0WEK3_SLAES</name>
<evidence type="ECO:0000256" key="2">
    <source>
        <dbReference type="ARBA" id="ARBA00003213"/>
    </source>
</evidence>
<dbReference type="Proteomes" id="UP000006001">
    <property type="component" value="Unassembled WGS sequence"/>
</dbReference>
<keyword evidence="5 10" id="KW-0819">tRNA processing</keyword>
<dbReference type="InterPro" id="IPR027417">
    <property type="entry name" value="P-loop_NTPase"/>
</dbReference>
<dbReference type="SUPFAM" id="SSF52540">
    <property type="entry name" value="P-loop containing nucleoside triphosphate hydrolases"/>
    <property type="match status" value="2"/>
</dbReference>
<evidence type="ECO:0000256" key="9">
    <source>
        <dbReference type="ARBA" id="ARBA00049563"/>
    </source>
</evidence>
<evidence type="ECO:0000256" key="1">
    <source>
        <dbReference type="ARBA" id="ARBA00001946"/>
    </source>
</evidence>
<comment type="caution">
    <text evidence="10">Lacks conserved residue(s) required for the propagation of feature annotation.</text>
</comment>
<keyword evidence="6 10" id="KW-0547">Nucleotide-binding</keyword>
<dbReference type="PANTHER" id="PTHR11088">
    <property type="entry name" value="TRNA DIMETHYLALLYLTRANSFERASE"/>
    <property type="match status" value="1"/>
</dbReference>
<comment type="similarity">
    <text evidence="3 10 13">Belongs to the IPP transferase family.</text>
</comment>
<organism evidence="14 15">
    <name type="scientific">Slackia exigua (strain ATCC 700122 / DSM 15923 / CIP 105133 / JCM 11022 / KCTC 5966 / S-7)</name>
    <dbReference type="NCBI Taxonomy" id="649764"/>
    <lineage>
        <taxon>Bacteria</taxon>
        <taxon>Bacillati</taxon>
        <taxon>Actinomycetota</taxon>
        <taxon>Coriobacteriia</taxon>
        <taxon>Eggerthellales</taxon>
        <taxon>Eggerthellaceae</taxon>
        <taxon>Slackia</taxon>
    </lineage>
</organism>
<evidence type="ECO:0000256" key="3">
    <source>
        <dbReference type="ARBA" id="ARBA00005842"/>
    </source>
</evidence>
<proteinExistence type="inferred from homology"/>
<dbReference type="eggNOG" id="COG0324">
    <property type="taxonomic scope" value="Bacteria"/>
</dbReference>
<accession>D0WEK3</accession>
<feature type="site" description="Interaction with substrate tRNA" evidence="10">
    <location>
        <position position="97"/>
    </location>
</feature>
<evidence type="ECO:0000256" key="7">
    <source>
        <dbReference type="ARBA" id="ARBA00022840"/>
    </source>
</evidence>
<evidence type="ECO:0000313" key="14">
    <source>
        <dbReference type="EMBL" id="EEZ62141.1"/>
    </source>
</evidence>
<sequence length="311" mass="34234">MVLTVVGPTASGKSELAMRIAEHVDGEIVSADSMQIYRGMDIGTAKIPADERRVPHFGLDILDPGMPYSAALFQDYARACFANISARGKTPILAGGTGFYVRAAIDGYDFAPGEQSGNPVRERYAALADAQGAETVWEVLRQRDPASADVIHPHNVKRAIRALEMLEIDGASYAERARRLSNIPQVVDARIVYLHVDADVLHDRIDARVDAMFEAGLVEEVRGLCERGFREACTARGAIGYKEVAAAFDGDCTLAEAREAIKTASRRYAKRQRSWWRRDARAHVVDATDADFERILEEALHFFAGEGEVRP</sequence>
<dbReference type="AlphaFoldDB" id="D0WEK3"/>
<dbReference type="Gene3D" id="1.10.20.140">
    <property type="match status" value="1"/>
</dbReference>
<dbReference type="NCBIfam" id="TIGR00174">
    <property type="entry name" value="miaA"/>
    <property type="match status" value="1"/>
</dbReference>
<keyword evidence="4 10" id="KW-0808">Transferase</keyword>
<comment type="function">
    <text evidence="2 10 12">Catalyzes the transfer of a dimethylallyl group onto the adenine at position 37 in tRNAs that read codons beginning with uridine, leading to the formation of N6-(dimethylallyl)adenosine (i(6)A).</text>
</comment>
<dbReference type="HAMAP" id="MF_00185">
    <property type="entry name" value="IPP_trans"/>
    <property type="match status" value="1"/>
</dbReference>
<evidence type="ECO:0000256" key="11">
    <source>
        <dbReference type="RuleBase" id="RU003783"/>
    </source>
</evidence>
<comment type="catalytic activity">
    <reaction evidence="9 10 11">
        <text>adenosine(37) in tRNA + dimethylallyl diphosphate = N(6)-dimethylallyladenosine(37) in tRNA + diphosphate</text>
        <dbReference type="Rhea" id="RHEA:26482"/>
        <dbReference type="Rhea" id="RHEA-COMP:10162"/>
        <dbReference type="Rhea" id="RHEA-COMP:10375"/>
        <dbReference type="ChEBI" id="CHEBI:33019"/>
        <dbReference type="ChEBI" id="CHEBI:57623"/>
        <dbReference type="ChEBI" id="CHEBI:74411"/>
        <dbReference type="ChEBI" id="CHEBI:74415"/>
        <dbReference type="EC" id="2.5.1.75"/>
    </reaction>
</comment>
<feature type="site" description="Interaction with substrate tRNA" evidence="10">
    <location>
        <position position="121"/>
    </location>
</feature>
<evidence type="ECO:0000256" key="6">
    <source>
        <dbReference type="ARBA" id="ARBA00022741"/>
    </source>
</evidence>
<dbReference type="EMBL" id="ACUX02000004">
    <property type="protein sequence ID" value="EEZ62141.1"/>
    <property type="molecule type" value="Genomic_DNA"/>
</dbReference>
<dbReference type="InterPro" id="IPR018022">
    <property type="entry name" value="IPT"/>
</dbReference>
<dbReference type="Pfam" id="PF01715">
    <property type="entry name" value="IPPT"/>
    <property type="match status" value="1"/>
</dbReference>
<comment type="caution">
    <text evidence="14">The sequence shown here is derived from an EMBL/GenBank/DDBJ whole genome shotgun (WGS) entry which is preliminary data.</text>
</comment>
<dbReference type="HOGENOM" id="CLU_032616_0_1_11"/>
<evidence type="ECO:0000256" key="10">
    <source>
        <dbReference type="HAMAP-Rule" id="MF_00185"/>
    </source>
</evidence>
<feature type="region of interest" description="Interaction with substrate tRNA" evidence="10">
    <location>
        <begin position="32"/>
        <end position="35"/>
    </location>
</feature>
<reference evidence="14" key="1">
    <citation type="submission" date="2009-10" db="EMBL/GenBank/DDBJ databases">
        <authorList>
            <person name="Weinstock G."/>
            <person name="Sodergren E."/>
            <person name="Clifton S."/>
            <person name="Fulton L."/>
            <person name="Fulton B."/>
            <person name="Courtney L."/>
            <person name="Fronick C."/>
            <person name="Harrison M."/>
            <person name="Strong C."/>
            <person name="Farmer C."/>
            <person name="Delahaunty K."/>
            <person name="Markovic C."/>
            <person name="Hall O."/>
            <person name="Minx P."/>
            <person name="Tomlinson C."/>
            <person name="Mitreva M."/>
            <person name="Nelson J."/>
            <person name="Hou S."/>
            <person name="Wollam A."/>
            <person name="Pepin K.H."/>
            <person name="Johnson M."/>
            <person name="Bhonagiri V."/>
            <person name="Nash W.E."/>
            <person name="Warren W."/>
            <person name="Chinwalla A."/>
            <person name="Mardis E.R."/>
            <person name="Wilson R.K."/>
        </authorList>
    </citation>
    <scope>NUCLEOTIDE SEQUENCE [LARGE SCALE GENOMIC DNA]</scope>
    <source>
        <strain evidence="14">ATCC 700122</strain>
    </source>
</reference>
<evidence type="ECO:0000256" key="8">
    <source>
        <dbReference type="ARBA" id="ARBA00022842"/>
    </source>
</evidence>
<dbReference type="GO" id="GO:0052381">
    <property type="term" value="F:tRNA dimethylallyltransferase activity"/>
    <property type="evidence" value="ECO:0007669"/>
    <property type="project" value="UniProtKB-UniRule"/>
</dbReference>
<keyword evidence="15" id="KW-1185">Reference proteome</keyword>